<organism evidence="1 2">
    <name type="scientific">Oryza rufipogon</name>
    <name type="common">Brownbeard rice</name>
    <name type="synonym">Asian wild rice</name>
    <dbReference type="NCBI Taxonomy" id="4529"/>
    <lineage>
        <taxon>Eukaryota</taxon>
        <taxon>Viridiplantae</taxon>
        <taxon>Streptophyta</taxon>
        <taxon>Embryophyta</taxon>
        <taxon>Tracheophyta</taxon>
        <taxon>Spermatophyta</taxon>
        <taxon>Magnoliopsida</taxon>
        <taxon>Liliopsida</taxon>
        <taxon>Poales</taxon>
        <taxon>Poaceae</taxon>
        <taxon>BOP clade</taxon>
        <taxon>Oryzoideae</taxon>
        <taxon>Oryzeae</taxon>
        <taxon>Oryzinae</taxon>
        <taxon>Oryza</taxon>
    </lineage>
</organism>
<evidence type="ECO:0000313" key="1">
    <source>
        <dbReference type="EnsemblPlants" id="ORUFI06G24980.1"/>
    </source>
</evidence>
<dbReference type="EnsemblPlants" id="ORUFI06G24980.1">
    <property type="protein sequence ID" value="ORUFI06G24980.1"/>
    <property type="gene ID" value="ORUFI06G24980"/>
</dbReference>
<sequence>MDYSVAVIVGVLVWVIRRRRRKPCRAFGRFDDDGARGRRENLVPASDEWRWRYDVVSSFGASLRRSSNTLTILGDDVLHLGSAVVTPLKTLRESFDVMEKLEV</sequence>
<keyword evidence="2" id="KW-1185">Reference proteome</keyword>
<reference evidence="2" key="1">
    <citation type="submission" date="2013-06" db="EMBL/GenBank/DDBJ databases">
        <authorList>
            <person name="Zhao Q."/>
        </authorList>
    </citation>
    <scope>NUCLEOTIDE SEQUENCE</scope>
    <source>
        <strain evidence="2">cv. W1943</strain>
    </source>
</reference>
<reference evidence="1" key="2">
    <citation type="submission" date="2015-06" db="UniProtKB">
        <authorList>
            <consortium name="EnsemblPlants"/>
        </authorList>
    </citation>
    <scope>IDENTIFICATION</scope>
</reference>
<dbReference type="HOGENOM" id="CLU_2268209_0_0_1"/>
<dbReference type="Proteomes" id="UP000008022">
    <property type="component" value="Unassembled WGS sequence"/>
</dbReference>
<dbReference type="Gramene" id="ORUFI06G24980.1">
    <property type="protein sequence ID" value="ORUFI06G24980.1"/>
    <property type="gene ID" value="ORUFI06G24980"/>
</dbReference>
<proteinExistence type="predicted"/>
<dbReference type="AlphaFoldDB" id="A0A0E0Q110"/>
<evidence type="ECO:0000313" key="2">
    <source>
        <dbReference type="Proteomes" id="UP000008022"/>
    </source>
</evidence>
<name>A0A0E0Q110_ORYRU</name>
<accession>A0A0E0Q110</accession>
<protein>
    <submittedName>
        <fullName evidence="1">Uncharacterized protein</fullName>
    </submittedName>
</protein>